<evidence type="ECO:0000259" key="1">
    <source>
        <dbReference type="PROSITE" id="PS51787"/>
    </source>
</evidence>
<dbReference type="InterPro" id="IPR003111">
    <property type="entry name" value="Lon_prtase_N"/>
</dbReference>
<feature type="domain" description="Lon N-terminal" evidence="1">
    <location>
        <begin position="141"/>
        <end position="339"/>
    </location>
</feature>
<keyword evidence="3" id="KW-1185">Reference proteome</keyword>
<dbReference type="InterPro" id="IPR015947">
    <property type="entry name" value="PUA-like_sf"/>
</dbReference>
<dbReference type="EMBL" id="CP089983">
    <property type="protein sequence ID" value="WXB01437.1"/>
    <property type="molecule type" value="Genomic_DNA"/>
</dbReference>
<dbReference type="RefSeq" id="WP_394831052.1">
    <property type="nucleotide sequence ID" value="NZ_CP089929.1"/>
</dbReference>
<sequence length="339" mass="35968">MSSPRELPSEPHIDHLKKQAKDLLDGHKRGDREAIARLKTALPSLASSSEGEAAQAPLALHDAQSAIAREYGFKSWKELSDEVERRRSTGLSPELVKSLISGPFQAHAGVPLPSAVSDAMREAWTKGDVADVLAALMPEELPLVAARNVLVVPGAIVPLHIGRPASVAAIAMAQSLTPPTLAVFAQREAATEDVRAESLHPVGCQALVVRVDANADGRTFVVLRGLRWVSLTSLEPAGEHATYATARVSRADVHDDGKAGEVAALARDLRERARALARTMTGGDRAVAILDGIEDPEHLSNLVMANLPQPVCSVDDLARYAAERSLPGKLRIALALTGG</sequence>
<proteinExistence type="predicted"/>
<dbReference type="InterPro" id="IPR046336">
    <property type="entry name" value="Lon_prtase_N_sf"/>
</dbReference>
<protein>
    <submittedName>
        <fullName evidence="2">LON peptidase substrate-binding domain-containing protein</fullName>
    </submittedName>
</protein>
<evidence type="ECO:0000313" key="2">
    <source>
        <dbReference type="EMBL" id="WXB01437.1"/>
    </source>
</evidence>
<dbReference type="Proteomes" id="UP001374803">
    <property type="component" value="Chromosome"/>
</dbReference>
<name>A0ABZ2KYN6_9BACT</name>
<evidence type="ECO:0000313" key="3">
    <source>
        <dbReference type="Proteomes" id="UP001374803"/>
    </source>
</evidence>
<accession>A0ABZ2KYN6</accession>
<dbReference type="Pfam" id="PF02190">
    <property type="entry name" value="LON_substr_bdg"/>
    <property type="match status" value="1"/>
</dbReference>
<dbReference type="SUPFAM" id="SSF88697">
    <property type="entry name" value="PUA domain-like"/>
    <property type="match status" value="1"/>
</dbReference>
<gene>
    <name evidence="2" type="ORF">LVJ94_31530</name>
</gene>
<organism evidence="2 3">
    <name type="scientific">Pendulispora rubella</name>
    <dbReference type="NCBI Taxonomy" id="2741070"/>
    <lineage>
        <taxon>Bacteria</taxon>
        <taxon>Pseudomonadati</taxon>
        <taxon>Myxococcota</taxon>
        <taxon>Myxococcia</taxon>
        <taxon>Myxococcales</taxon>
        <taxon>Sorangiineae</taxon>
        <taxon>Pendulisporaceae</taxon>
        <taxon>Pendulispora</taxon>
    </lineage>
</organism>
<dbReference type="Gene3D" id="2.30.130.40">
    <property type="entry name" value="LON domain-like"/>
    <property type="match status" value="1"/>
</dbReference>
<reference evidence="2" key="1">
    <citation type="submission" date="2021-12" db="EMBL/GenBank/DDBJ databases">
        <title>Discovery of the Pendulisporaceae a myxobacterial family with distinct sporulation behavior and unique specialized metabolism.</title>
        <authorList>
            <person name="Garcia R."/>
            <person name="Popoff A."/>
            <person name="Bader C.D."/>
            <person name="Loehr J."/>
            <person name="Walesch S."/>
            <person name="Walt C."/>
            <person name="Boldt J."/>
            <person name="Bunk B."/>
            <person name="Haeckl F.J.F.P.J."/>
            <person name="Gunesch A.P."/>
            <person name="Birkelbach J."/>
            <person name="Nuebel U."/>
            <person name="Pietschmann T."/>
            <person name="Bach T."/>
            <person name="Mueller R."/>
        </authorList>
    </citation>
    <scope>NUCLEOTIDE SEQUENCE</scope>
    <source>
        <strain evidence="2">MSr11367</strain>
    </source>
</reference>
<dbReference type="PROSITE" id="PS51787">
    <property type="entry name" value="LON_N"/>
    <property type="match status" value="1"/>
</dbReference>
<dbReference type="SMART" id="SM00464">
    <property type="entry name" value="LON"/>
    <property type="match status" value="1"/>
</dbReference>